<keyword evidence="3 6" id="KW-0812">Transmembrane</keyword>
<sequence>MGSPFRWLLFGVLTLSAYLAIHYGWLDFLADENQVANYLKSHGKTGLLVITLAGAVFTGIGAPRQLLAFVFGFSMGAVNGTLLSSIAAALGAAGSFYTARLLLQTSLAQRFDHRMRQFDTLFREQTFVKILMVRLLPVGSNLLTNLVSGCSRIHFGPFLAGSFLGYVPQMLVFALAGAGIGSADHYEVLVSAVLFVAASLLGALLYKSHRARNLANSVSDTH</sequence>
<evidence type="ECO:0000256" key="1">
    <source>
        <dbReference type="ARBA" id="ARBA00004651"/>
    </source>
</evidence>
<feature type="transmembrane region" description="Helical" evidence="6">
    <location>
        <begin position="45"/>
        <end position="62"/>
    </location>
</feature>
<keyword evidence="4 6" id="KW-1133">Transmembrane helix</keyword>
<keyword evidence="9" id="KW-1185">Reference proteome</keyword>
<proteinExistence type="inferred from homology"/>
<evidence type="ECO:0000259" key="7">
    <source>
        <dbReference type="Pfam" id="PF09335"/>
    </source>
</evidence>
<protein>
    <recommendedName>
        <fullName evidence="6">TVP38/TMEM64 family membrane protein</fullName>
    </recommendedName>
</protein>
<gene>
    <name evidence="8" type="ORF">FWJ25_09065</name>
</gene>
<dbReference type="AlphaFoldDB" id="A0A5B0VJT3"/>
<organism evidence="8 9">
    <name type="scientific">Marinobacter salinexigens</name>
    <dbReference type="NCBI Taxonomy" id="2919747"/>
    <lineage>
        <taxon>Bacteria</taxon>
        <taxon>Pseudomonadati</taxon>
        <taxon>Pseudomonadota</taxon>
        <taxon>Gammaproteobacteria</taxon>
        <taxon>Pseudomonadales</taxon>
        <taxon>Marinobacteraceae</taxon>
        <taxon>Marinobacter</taxon>
    </lineage>
</organism>
<evidence type="ECO:0000256" key="6">
    <source>
        <dbReference type="RuleBase" id="RU366058"/>
    </source>
</evidence>
<feature type="transmembrane region" description="Helical" evidence="6">
    <location>
        <begin position="7"/>
        <end position="25"/>
    </location>
</feature>
<dbReference type="GO" id="GO:0005886">
    <property type="term" value="C:plasma membrane"/>
    <property type="evidence" value="ECO:0007669"/>
    <property type="project" value="UniProtKB-SubCell"/>
</dbReference>
<keyword evidence="2 6" id="KW-1003">Cell membrane</keyword>
<evidence type="ECO:0000256" key="5">
    <source>
        <dbReference type="ARBA" id="ARBA00023136"/>
    </source>
</evidence>
<feature type="transmembrane region" description="Helical" evidence="6">
    <location>
        <begin position="69"/>
        <end position="97"/>
    </location>
</feature>
<dbReference type="RefSeq" id="WP_149599940.1">
    <property type="nucleotide sequence ID" value="NZ_VTUU01000003.1"/>
</dbReference>
<feature type="domain" description="VTT" evidence="7">
    <location>
        <begin position="63"/>
        <end position="178"/>
    </location>
</feature>
<comment type="caution">
    <text evidence="8">The sequence shown here is derived from an EMBL/GenBank/DDBJ whole genome shotgun (WGS) entry which is preliminary data.</text>
</comment>
<dbReference type="EMBL" id="VTUU01000003">
    <property type="protein sequence ID" value="KAA1174375.1"/>
    <property type="molecule type" value="Genomic_DNA"/>
</dbReference>
<comment type="similarity">
    <text evidence="6">Belongs to the TVP38/TMEM64 family.</text>
</comment>
<evidence type="ECO:0000256" key="2">
    <source>
        <dbReference type="ARBA" id="ARBA00022475"/>
    </source>
</evidence>
<name>A0A5B0VJT3_9GAMM</name>
<feature type="transmembrane region" description="Helical" evidence="6">
    <location>
        <begin position="186"/>
        <end position="206"/>
    </location>
</feature>
<evidence type="ECO:0000313" key="9">
    <source>
        <dbReference type="Proteomes" id="UP000323161"/>
    </source>
</evidence>
<dbReference type="InterPro" id="IPR032816">
    <property type="entry name" value="VTT_dom"/>
</dbReference>
<evidence type="ECO:0000313" key="8">
    <source>
        <dbReference type="EMBL" id="KAA1174375.1"/>
    </source>
</evidence>
<evidence type="ECO:0000256" key="4">
    <source>
        <dbReference type="ARBA" id="ARBA00022989"/>
    </source>
</evidence>
<feature type="transmembrane region" description="Helical" evidence="6">
    <location>
        <begin position="158"/>
        <end position="180"/>
    </location>
</feature>
<accession>A0A5B0VJT3</accession>
<reference evidence="8 9" key="1">
    <citation type="submission" date="2019-08" db="EMBL/GenBank/DDBJ databases">
        <title>Marinobacter ZYF650 sp. nov., a marine bacterium isolated from seawater of the Mariana trench.</title>
        <authorList>
            <person name="Ahmad W."/>
        </authorList>
    </citation>
    <scope>NUCLEOTIDE SEQUENCE [LARGE SCALE GENOMIC DNA]</scope>
    <source>
        <strain evidence="8 9">ZYF650</strain>
    </source>
</reference>
<dbReference type="PANTHER" id="PTHR12677">
    <property type="entry name" value="GOLGI APPARATUS MEMBRANE PROTEIN TVP38-RELATED"/>
    <property type="match status" value="1"/>
</dbReference>
<dbReference type="PANTHER" id="PTHR12677:SF59">
    <property type="entry name" value="GOLGI APPARATUS MEMBRANE PROTEIN TVP38-RELATED"/>
    <property type="match status" value="1"/>
</dbReference>
<dbReference type="Pfam" id="PF09335">
    <property type="entry name" value="VTT_dom"/>
    <property type="match status" value="1"/>
</dbReference>
<dbReference type="Proteomes" id="UP000323161">
    <property type="component" value="Unassembled WGS sequence"/>
</dbReference>
<keyword evidence="5 6" id="KW-0472">Membrane</keyword>
<evidence type="ECO:0000256" key="3">
    <source>
        <dbReference type="ARBA" id="ARBA00022692"/>
    </source>
</evidence>
<feature type="transmembrane region" description="Helical" evidence="6">
    <location>
        <begin position="126"/>
        <end position="146"/>
    </location>
</feature>
<comment type="subcellular location">
    <subcellularLocation>
        <location evidence="1 6">Cell membrane</location>
        <topology evidence="1 6">Multi-pass membrane protein</topology>
    </subcellularLocation>
</comment>
<dbReference type="InterPro" id="IPR015414">
    <property type="entry name" value="TMEM64"/>
</dbReference>